<feature type="domain" description="ABC transmembrane type-2" evidence="7">
    <location>
        <begin position="40"/>
        <end position="269"/>
    </location>
</feature>
<dbReference type="PROSITE" id="PS51012">
    <property type="entry name" value="ABC_TM2"/>
    <property type="match status" value="1"/>
</dbReference>
<feature type="transmembrane region" description="Helical" evidence="6">
    <location>
        <begin position="157"/>
        <end position="181"/>
    </location>
</feature>
<dbReference type="KEGG" id="hhk:HH1059_10450"/>
<dbReference type="InterPro" id="IPR047817">
    <property type="entry name" value="ABC2_TM_bact-type"/>
</dbReference>
<name>A0A120MZT3_HALHR</name>
<dbReference type="NCBIfam" id="NF011648">
    <property type="entry name" value="PRK15066.1"/>
    <property type="match status" value="1"/>
</dbReference>
<dbReference type="OrthoDB" id="9804001at2"/>
<dbReference type="GO" id="GO:0043190">
    <property type="term" value="C:ATP-binding cassette (ABC) transporter complex"/>
    <property type="evidence" value="ECO:0007669"/>
    <property type="project" value="InterPro"/>
</dbReference>
<dbReference type="PIRSF" id="PIRSF006648">
    <property type="entry name" value="DrrB"/>
    <property type="match status" value="1"/>
</dbReference>
<evidence type="ECO:0000256" key="3">
    <source>
        <dbReference type="ARBA" id="ARBA00022692"/>
    </source>
</evidence>
<feature type="transmembrane region" description="Helical" evidence="6">
    <location>
        <begin position="84"/>
        <end position="104"/>
    </location>
</feature>
<dbReference type="Proteomes" id="UP000218890">
    <property type="component" value="Chromosome"/>
</dbReference>
<dbReference type="GO" id="GO:0140359">
    <property type="term" value="F:ABC-type transporter activity"/>
    <property type="evidence" value="ECO:0007669"/>
    <property type="project" value="InterPro"/>
</dbReference>
<feature type="transmembrane region" description="Helical" evidence="6">
    <location>
        <begin position="41"/>
        <end position="64"/>
    </location>
</feature>
<evidence type="ECO:0000256" key="6">
    <source>
        <dbReference type="RuleBase" id="RU361157"/>
    </source>
</evidence>
<evidence type="ECO:0000313" key="8">
    <source>
        <dbReference type="EMBL" id="BAU57743.1"/>
    </source>
</evidence>
<dbReference type="InterPro" id="IPR000412">
    <property type="entry name" value="ABC_2_transport"/>
</dbReference>
<dbReference type="InterPro" id="IPR052522">
    <property type="entry name" value="ABC-2_transport_permease"/>
</dbReference>
<comment type="similarity">
    <text evidence="2 6">Belongs to the ABC-2 integral membrane protein family.</text>
</comment>
<keyword evidence="9" id="KW-1185">Reference proteome</keyword>
<dbReference type="PANTHER" id="PTHR43332:SF2">
    <property type="entry name" value="INNER MEMBRANE TRANSPORT PERMEASE YADH"/>
    <property type="match status" value="1"/>
</dbReference>
<feature type="transmembrane region" description="Helical" evidence="6">
    <location>
        <begin position="244"/>
        <end position="266"/>
    </location>
</feature>
<dbReference type="PRINTS" id="PR00164">
    <property type="entry name" value="ABC2TRNSPORT"/>
</dbReference>
<sequence length="274" mass="30129">MEKNTTSSSRYGQQGQPHRLQAALISLQTIAYKETHRYMRIWVQTLVPPAIIMTLYFVIFGALIGERIGPMEGYSYMEYIAPGIIMLSIITNSYNNVVSSFFGAKFQRHIEELIVSPTPNLVILLGYVSGGVGRGLCTGAIVTLIALMFTSLPVHNWAITLSVVVLTSILFSIGGLINAIFAKKFDDIAIIPTFVLTPLTYLGGVFYSISLLPEFWQNVSLANPILYMVNAFRFGILGSSDVHILLSYAMMIAFILALGGLSLYLLNRGTGLRA</sequence>
<keyword evidence="5 6" id="KW-0472">Membrane</keyword>
<dbReference type="Pfam" id="PF01061">
    <property type="entry name" value="ABC2_membrane"/>
    <property type="match status" value="1"/>
</dbReference>
<protein>
    <recommendedName>
        <fullName evidence="6">Transport permease protein</fullName>
    </recommendedName>
</protein>
<keyword evidence="3 6" id="KW-0812">Transmembrane</keyword>
<dbReference type="InterPro" id="IPR013525">
    <property type="entry name" value="ABC2_TM"/>
</dbReference>
<evidence type="ECO:0000256" key="4">
    <source>
        <dbReference type="ARBA" id="ARBA00022989"/>
    </source>
</evidence>
<organism evidence="8 9">
    <name type="scientific">Halorhodospira halochloris</name>
    <name type="common">Ectothiorhodospira halochloris</name>
    <dbReference type="NCBI Taxonomy" id="1052"/>
    <lineage>
        <taxon>Bacteria</taxon>
        <taxon>Pseudomonadati</taxon>
        <taxon>Pseudomonadota</taxon>
        <taxon>Gammaproteobacteria</taxon>
        <taxon>Chromatiales</taxon>
        <taxon>Ectothiorhodospiraceae</taxon>
        <taxon>Halorhodospira</taxon>
    </lineage>
</organism>
<reference evidence="8" key="1">
    <citation type="submission" date="2016-02" db="EMBL/GenBank/DDBJ databases">
        <title>Halorhodospira halochloris DSM-1059 complete genome, version 2.</title>
        <authorList>
            <person name="Tsukatani Y."/>
        </authorList>
    </citation>
    <scope>NUCLEOTIDE SEQUENCE</scope>
    <source>
        <strain evidence="8">DSM 1059</strain>
    </source>
</reference>
<dbReference type="EMBL" id="AP017372">
    <property type="protein sequence ID" value="BAU57743.1"/>
    <property type="molecule type" value="Genomic_DNA"/>
</dbReference>
<proteinExistence type="inferred from homology"/>
<keyword evidence="6" id="KW-0813">Transport</keyword>
<evidence type="ECO:0000256" key="5">
    <source>
        <dbReference type="ARBA" id="ARBA00023136"/>
    </source>
</evidence>
<comment type="subcellular location">
    <subcellularLocation>
        <location evidence="6">Cell inner membrane</location>
        <topology evidence="6">Multi-pass membrane protein</topology>
    </subcellularLocation>
    <subcellularLocation>
        <location evidence="1">Membrane</location>
        <topology evidence="1">Multi-pass membrane protein</topology>
    </subcellularLocation>
</comment>
<feature type="transmembrane region" description="Helical" evidence="6">
    <location>
        <begin position="188"/>
        <end position="209"/>
    </location>
</feature>
<keyword evidence="4 6" id="KW-1133">Transmembrane helix</keyword>
<dbReference type="RefSeq" id="WP_096409019.1">
    <property type="nucleotide sequence ID" value="NZ_AP017372.2"/>
</dbReference>
<dbReference type="PANTHER" id="PTHR43332">
    <property type="entry name" value="INNER MEMBRANE TRANSPORT PERMEASE YADH-RELATED"/>
    <property type="match status" value="1"/>
</dbReference>
<evidence type="ECO:0000259" key="7">
    <source>
        <dbReference type="PROSITE" id="PS51012"/>
    </source>
</evidence>
<gene>
    <name evidence="8" type="ORF">HH1059_10450</name>
</gene>
<evidence type="ECO:0000313" key="9">
    <source>
        <dbReference type="Proteomes" id="UP000218890"/>
    </source>
</evidence>
<dbReference type="AlphaFoldDB" id="A0A120MZT3"/>
<evidence type="ECO:0000256" key="1">
    <source>
        <dbReference type="ARBA" id="ARBA00004141"/>
    </source>
</evidence>
<keyword evidence="6" id="KW-1003">Cell membrane</keyword>
<evidence type="ECO:0000256" key="2">
    <source>
        <dbReference type="ARBA" id="ARBA00007783"/>
    </source>
</evidence>
<accession>A0A120MZT3</accession>
<feature type="transmembrane region" description="Helical" evidence="6">
    <location>
        <begin position="124"/>
        <end position="151"/>
    </location>
</feature>